<comment type="function">
    <text evidence="6">Catalyzes the glycosylation of 4,4'-diaponeurosporenoate, i.e. the esterification of glucose at the C1'' position with the carboxyl group of 4,4'-diaponeurosporenic acid, to form glycosyl-4,4'-diaponeurosporenoate. This is a step in the biosynthesis of staphyloxanthin, an orange pigment present in most staphylococci strains.</text>
</comment>
<dbReference type="RefSeq" id="WP_270029645.1">
    <property type="nucleotide sequence ID" value="NZ_JAPDDP010000100.1"/>
</dbReference>
<proteinExistence type="inferred from homology"/>
<dbReference type="SUPFAM" id="SSF53448">
    <property type="entry name" value="Nucleotide-diphospho-sugar transferases"/>
    <property type="match status" value="1"/>
</dbReference>
<feature type="region of interest" description="Disordered" evidence="10">
    <location>
        <begin position="299"/>
        <end position="319"/>
    </location>
</feature>
<dbReference type="Gene3D" id="3.40.50.11090">
    <property type="match status" value="1"/>
</dbReference>
<comment type="similarity">
    <text evidence="8">Belongs to the glycosyltransferase 2 family. CrtQ subfamily.</text>
</comment>
<evidence type="ECO:0000259" key="12">
    <source>
        <dbReference type="Pfam" id="PF22772"/>
    </source>
</evidence>
<dbReference type="GO" id="GO:0016757">
    <property type="term" value="F:glycosyltransferase activity"/>
    <property type="evidence" value="ECO:0007669"/>
    <property type="project" value="UniProtKB-KW"/>
</dbReference>
<evidence type="ECO:0000256" key="4">
    <source>
        <dbReference type="ARBA" id="ARBA00022679"/>
    </source>
</evidence>
<comment type="subcellular location">
    <subcellularLocation>
        <location evidence="1">Cell membrane</location>
    </subcellularLocation>
</comment>
<organism evidence="13 14">
    <name type="scientific">Solirubrobacter phytolaccae</name>
    <dbReference type="NCBI Taxonomy" id="1404360"/>
    <lineage>
        <taxon>Bacteria</taxon>
        <taxon>Bacillati</taxon>
        <taxon>Actinomycetota</taxon>
        <taxon>Thermoleophilia</taxon>
        <taxon>Solirubrobacterales</taxon>
        <taxon>Solirubrobacteraceae</taxon>
        <taxon>Solirubrobacter</taxon>
    </lineage>
</organism>
<keyword evidence="2" id="KW-1003">Cell membrane</keyword>
<keyword evidence="4 13" id="KW-0808">Transferase</keyword>
<reference evidence="13" key="1">
    <citation type="submission" date="2022-10" db="EMBL/GenBank/DDBJ databases">
        <title>The WGS of Solirubrobacter phytolaccae KCTC 29190.</title>
        <authorList>
            <person name="Jiang Z."/>
        </authorList>
    </citation>
    <scope>NUCLEOTIDE SEQUENCE</scope>
    <source>
        <strain evidence="13">KCTC 29190</strain>
    </source>
</reference>
<feature type="domain" description="WsaF C-terminal" evidence="12">
    <location>
        <begin position="525"/>
        <end position="618"/>
    </location>
</feature>
<evidence type="ECO:0000259" key="11">
    <source>
        <dbReference type="Pfam" id="PF00535"/>
    </source>
</evidence>
<dbReference type="Gene3D" id="3.90.550.10">
    <property type="entry name" value="Spore Coat Polysaccharide Biosynthesis Protein SpsA, Chain A"/>
    <property type="match status" value="1"/>
</dbReference>
<evidence type="ECO:0000313" key="14">
    <source>
        <dbReference type="Proteomes" id="UP001147653"/>
    </source>
</evidence>
<evidence type="ECO:0000256" key="1">
    <source>
        <dbReference type="ARBA" id="ARBA00004236"/>
    </source>
</evidence>
<dbReference type="Pfam" id="PF00535">
    <property type="entry name" value="Glycos_transf_2"/>
    <property type="match status" value="1"/>
</dbReference>
<accession>A0A9X3NER7</accession>
<dbReference type="InterPro" id="IPR055050">
    <property type="entry name" value="WsaF_C"/>
</dbReference>
<dbReference type="InterPro" id="IPR001173">
    <property type="entry name" value="Glyco_trans_2-like"/>
</dbReference>
<evidence type="ECO:0000256" key="5">
    <source>
        <dbReference type="ARBA" id="ARBA00023136"/>
    </source>
</evidence>
<evidence type="ECO:0000256" key="6">
    <source>
        <dbReference type="ARBA" id="ARBA00037281"/>
    </source>
</evidence>
<dbReference type="Gene3D" id="3.40.50.2000">
    <property type="entry name" value="Glycogen Phosphorylase B"/>
    <property type="match status" value="1"/>
</dbReference>
<keyword evidence="3 13" id="KW-0328">Glycosyltransferase</keyword>
<dbReference type="Proteomes" id="UP001147653">
    <property type="component" value="Unassembled WGS sequence"/>
</dbReference>
<dbReference type="SUPFAM" id="SSF53756">
    <property type="entry name" value="UDP-Glycosyltransferase/glycogen phosphorylase"/>
    <property type="match status" value="1"/>
</dbReference>
<dbReference type="CDD" id="cd00761">
    <property type="entry name" value="Glyco_tranf_GTA_type"/>
    <property type="match status" value="1"/>
</dbReference>
<feature type="domain" description="Glycosyltransferase 2-like" evidence="11">
    <location>
        <begin position="6"/>
        <end position="163"/>
    </location>
</feature>
<sequence length="692" mass="76566">MTPTFSVIVPVLDGADFLPELLESVHAQGREVELLVVDSGSSDGSPQIARAAGATVIEIPNAEFGHARTRNFAAERTRGELIVFLTQDATPLGGWLDAYADAFALGPEVGAAFGPHRPRPDTSVMIARELVEFFATFAPDGRPTILTDEQMFLSNVNAAYRRACWEQVRFPDVAYAEDQAFARAMAAHGWQRVYHPDAAVLHAHDYSPVGFARRYFDEYRGLYETSGHVERIGVRSTVRDVKALVAADRRWMDEQAWPTRRRSAATGRSAVHHTTRKLASALGSQAHKLPDGAQRALSLERRGAAAAPSAPKPTVPQPARAAAVHRAISEFAREGALPLLDPIPGLDEAESLHIAVVIPPFRRGSGGHSTIYNLLTRLEDRGHTVTTWLYDPIGYHRDEWPAVIRHNLREYFRPPRGPVYKGFDQWYGADVVLATGWDTVYPVLRLPQCSARAYLVQDHEPEFFATSAESLFAERTYGTGLYVIAASPWLRDLVHDRYGADGTSFELAVDHTIYHPRDVPRRTDTVIFYARDVTARRAVPLGVLALEELHRRRPDTRFVLFGDNDPLATPFPYEHLGIASPQELSWAYSEARVGLSLSLTNYSLIPNEMLACGLPCVDLAGRSLESVYGTDGPVELAAGDPIALADGLERLLTDEALWERRSHDGIAFTAERTWDRAADALEGGLRAAIRFR</sequence>
<evidence type="ECO:0000256" key="7">
    <source>
        <dbReference type="ARBA" id="ARBA00037904"/>
    </source>
</evidence>
<evidence type="ECO:0000256" key="3">
    <source>
        <dbReference type="ARBA" id="ARBA00022676"/>
    </source>
</evidence>
<evidence type="ECO:0000256" key="2">
    <source>
        <dbReference type="ARBA" id="ARBA00022475"/>
    </source>
</evidence>
<dbReference type="InterPro" id="IPR029044">
    <property type="entry name" value="Nucleotide-diphossugar_trans"/>
</dbReference>
<dbReference type="PANTHER" id="PTHR43646:SF2">
    <property type="entry name" value="GLYCOSYLTRANSFERASE 2-LIKE DOMAIN-CONTAINING PROTEIN"/>
    <property type="match status" value="1"/>
</dbReference>
<keyword evidence="14" id="KW-1185">Reference proteome</keyword>
<comment type="pathway">
    <text evidence="7">Carotenoid biosynthesis; staphyloxanthin biosynthesis; staphyloxanthin from farnesyl diphosphate: step 4/5.</text>
</comment>
<dbReference type="PANTHER" id="PTHR43646">
    <property type="entry name" value="GLYCOSYLTRANSFERASE"/>
    <property type="match status" value="1"/>
</dbReference>
<dbReference type="GO" id="GO:0005886">
    <property type="term" value="C:plasma membrane"/>
    <property type="evidence" value="ECO:0007669"/>
    <property type="project" value="UniProtKB-SubCell"/>
</dbReference>
<evidence type="ECO:0000313" key="13">
    <source>
        <dbReference type="EMBL" id="MDA0185158.1"/>
    </source>
</evidence>
<keyword evidence="5" id="KW-0472">Membrane</keyword>
<protein>
    <recommendedName>
        <fullName evidence="9">4,4'-diaponeurosporenoate glycosyltransferase</fullName>
    </recommendedName>
</protein>
<evidence type="ECO:0000256" key="8">
    <source>
        <dbReference type="ARBA" id="ARBA00038120"/>
    </source>
</evidence>
<comment type="caution">
    <text evidence="13">The sequence shown here is derived from an EMBL/GenBank/DDBJ whole genome shotgun (WGS) entry which is preliminary data.</text>
</comment>
<evidence type="ECO:0000256" key="9">
    <source>
        <dbReference type="ARBA" id="ARBA00040345"/>
    </source>
</evidence>
<evidence type="ECO:0000256" key="10">
    <source>
        <dbReference type="SAM" id="MobiDB-lite"/>
    </source>
</evidence>
<dbReference type="AlphaFoldDB" id="A0A9X3NER7"/>
<gene>
    <name evidence="13" type="ORF">OJ997_32940</name>
</gene>
<dbReference type="EMBL" id="JAPDDP010000100">
    <property type="protein sequence ID" value="MDA0185158.1"/>
    <property type="molecule type" value="Genomic_DNA"/>
</dbReference>
<dbReference type="Pfam" id="PF22772">
    <property type="entry name" value="WsaF_C"/>
    <property type="match status" value="1"/>
</dbReference>
<name>A0A9X3NER7_9ACTN</name>
<dbReference type="CDD" id="cd03801">
    <property type="entry name" value="GT4_PimA-like"/>
    <property type="match status" value="1"/>
</dbReference>